<organism evidence="1 2">
    <name type="scientific">Vaccinium darrowii</name>
    <dbReference type="NCBI Taxonomy" id="229202"/>
    <lineage>
        <taxon>Eukaryota</taxon>
        <taxon>Viridiplantae</taxon>
        <taxon>Streptophyta</taxon>
        <taxon>Embryophyta</taxon>
        <taxon>Tracheophyta</taxon>
        <taxon>Spermatophyta</taxon>
        <taxon>Magnoliopsida</taxon>
        <taxon>eudicotyledons</taxon>
        <taxon>Gunneridae</taxon>
        <taxon>Pentapetalae</taxon>
        <taxon>asterids</taxon>
        <taxon>Ericales</taxon>
        <taxon>Ericaceae</taxon>
        <taxon>Vaccinioideae</taxon>
        <taxon>Vaccinieae</taxon>
        <taxon>Vaccinium</taxon>
    </lineage>
</organism>
<accession>A0ACB7YXJ0</accession>
<evidence type="ECO:0000313" key="2">
    <source>
        <dbReference type="Proteomes" id="UP000828048"/>
    </source>
</evidence>
<dbReference type="EMBL" id="CM037153">
    <property type="protein sequence ID" value="KAH7858146.1"/>
    <property type="molecule type" value="Genomic_DNA"/>
</dbReference>
<reference evidence="1 2" key="1">
    <citation type="journal article" date="2021" name="Hortic Res">
        <title>High-quality reference genome and annotation aids understanding of berry development for evergreen blueberry (Vaccinium darrowii).</title>
        <authorList>
            <person name="Yu J."/>
            <person name="Hulse-Kemp A.M."/>
            <person name="Babiker E."/>
            <person name="Staton M."/>
        </authorList>
    </citation>
    <scope>NUCLEOTIDE SEQUENCE [LARGE SCALE GENOMIC DNA]</scope>
    <source>
        <strain evidence="2">cv. NJ 8807/NJ 8810</strain>
        <tissue evidence="1">Young leaf</tissue>
    </source>
</reference>
<proteinExistence type="predicted"/>
<gene>
    <name evidence="1" type="ORF">Vadar_020519</name>
</gene>
<sequence>MAISTGLGFSCRPHFPLRAPLHSVRKVRLSSIGAFQTSDEPESLVKDNSGRSVVNSSVRVQGNVEVREWKRLSSKDLGISYSSIPSPSRVVLNRLQREGFEVYLVGGCVRDLILKRTPRDFDIITSAELNEVRRVFSRCDIIGRRFPICHVHVEDSIVEVSSFSTCATNHDRDLGIAYESPIDCDEKDYMRWKNCMQRDFTINGLMFDPYANLVYDYVGGLEDIKKAKVRTIIRASPSFEQDYARILRAVRIAARLGFSFARGAADNIRTLASSVLTLDKARILMEMNYMLAYGSAEASLRLLWKMNVLEMLLPIQAAYFVQQGFKKQDRRSNMLLSLFSTMDKLLEPNQPCHSSLWVGILAFHKALSDQPRDPLVVAAFCLAIHNGGDMSEALSIARSISTPHDISFHELLQPQNLDVESLRDEVMNLAASVKKVLTNMTDEYYVSKAMSIYKKPPYSDMVFISLELYLRVCKMFECVRQGKEEGFVAKQGRKIDYNLLALGFHILGLSMAAVSATSSLTFQPSMLIQSIKTNNLQVNGVKLVTMGLARRGFTSLRTSRFRISCAAKPETVNKVCEIVRKQLALPPESEVTPDTKFAALGADSLDTVEIVMGLEEEFDITVEEENSENITSVQEAADLIEKLVQKKATA</sequence>
<keyword evidence="2" id="KW-1185">Reference proteome</keyword>
<name>A0ACB7YXJ0_9ERIC</name>
<comment type="caution">
    <text evidence="1">The sequence shown here is derived from an EMBL/GenBank/DDBJ whole genome shotgun (WGS) entry which is preliminary data.</text>
</comment>
<evidence type="ECO:0000313" key="1">
    <source>
        <dbReference type="EMBL" id="KAH7858146.1"/>
    </source>
</evidence>
<dbReference type="Proteomes" id="UP000828048">
    <property type="component" value="Chromosome 3"/>
</dbReference>
<protein>
    <submittedName>
        <fullName evidence="1">Uncharacterized protein</fullName>
    </submittedName>
</protein>